<feature type="transmembrane region" description="Helical" evidence="1">
    <location>
        <begin position="381"/>
        <end position="405"/>
    </location>
</feature>
<feature type="transmembrane region" description="Helical" evidence="1">
    <location>
        <begin position="191"/>
        <end position="210"/>
    </location>
</feature>
<gene>
    <name evidence="2" type="ORF">WM41_0052</name>
</gene>
<evidence type="ECO:0000313" key="2">
    <source>
        <dbReference type="EMBL" id="KXU19230.1"/>
    </source>
</evidence>
<protein>
    <submittedName>
        <fullName evidence="2">PepSY-associated TM helix family protein</fullName>
    </submittedName>
</protein>
<feature type="transmembrane region" description="Helical" evidence="1">
    <location>
        <begin position="340"/>
        <end position="361"/>
    </location>
</feature>
<keyword evidence="1" id="KW-0472">Membrane</keyword>
<dbReference type="RefSeq" id="WP_235590974.1">
    <property type="nucleotide sequence ID" value="NZ_LTEB01000009.1"/>
</dbReference>
<reference evidence="2 3" key="1">
    <citation type="journal article" date="2016" name="Int. J. Syst. Evol. Microbiol.">
        <title>Resolving the Complexity of Human Skin Metagenomes Using Single-Molecule Sequencing.</title>
        <authorList>
            <consortium name="NISC Comparative Sequencing Program"/>
            <person name="Tsai Y.C."/>
            <person name="Conlan S."/>
            <person name="Deming C."/>
            <person name="Segre J.A."/>
            <person name="Kong H.H."/>
            <person name="Korlach J."/>
            <person name="Oh J."/>
        </authorList>
    </citation>
    <scope>NUCLEOTIDE SEQUENCE [LARGE SCALE GENOMIC DNA]</scope>
    <source>
        <strain evidence="2 3">1B08</strain>
    </source>
</reference>
<proteinExistence type="predicted"/>
<accession>A0ABR5VFJ1</accession>
<feature type="transmembrane region" description="Helical" evidence="1">
    <location>
        <begin position="150"/>
        <end position="171"/>
    </location>
</feature>
<dbReference type="Proteomes" id="UP000070339">
    <property type="component" value="Unassembled WGS sequence"/>
</dbReference>
<dbReference type="EMBL" id="LTEB01000009">
    <property type="protein sequence ID" value="KXU19230.1"/>
    <property type="molecule type" value="Genomic_DNA"/>
</dbReference>
<dbReference type="Pfam" id="PF03929">
    <property type="entry name" value="PepSY_TM"/>
    <property type="match status" value="1"/>
</dbReference>
<evidence type="ECO:0000256" key="1">
    <source>
        <dbReference type="SAM" id="Phobius"/>
    </source>
</evidence>
<feature type="transmembrane region" description="Helical" evidence="1">
    <location>
        <begin position="16"/>
        <end position="37"/>
    </location>
</feature>
<dbReference type="PANTHER" id="PTHR34219">
    <property type="entry name" value="IRON-REGULATED INNER MEMBRANE PROTEIN-RELATED"/>
    <property type="match status" value="1"/>
</dbReference>
<evidence type="ECO:0000313" key="3">
    <source>
        <dbReference type="Proteomes" id="UP000070339"/>
    </source>
</evidence>
<keyword evidence="1" id="KW-1133">Transmembrane helix</keyword>
<dbReference type="InterPro" id="IPR005625">
    <property type="entry name" value="PepSY-ass_TM"/>
</dbReference>
<dbReference type="PANTHER" id="PTHR34219:SF1">
    <property type="entry name" value="PEPSY DOMAIN-CONTAINING PROTEIN"/>
    <property type="match status" value="1"/>
</dbReference>
<keyword evidence="3" id="KW-1185">Reference proteome</keyword>
<sequence length="429" mass="46876">MSISNHGAMSRLHKTAGVLIAPFLIVAALSGFFYALAPSIESVVYKNEIVASGSGEAHSLDEQIAAAQKVYPDLAVSKVQAFDDNEKNTRVLFADDALKSSSYAHAVFVDPATLEIKGDLVQYGSSRALPLRSWLSEGHRRLWLGDAGRIYSELAASWLGALAIMGIYLWFKRRRKAGKMLTLHSKIGAWLLPGFVFLTITGLTWSLVAGENISTLREKMDWMQPKPAATAAADPHAEHHHMDMTGDMNVMGGADALAAARSAGLTGILDMTPPSAETPAWTVTEARQDYKLSYDAIAVDPHTGEVVDRVDFKDWPLMAKVVPWLIQLHMGTLFGIYNQVALALLALGLLAVSVMGLWMWFSRPKRSLQHLKLSPALVVGAVLYSIIAPLFGASLVLFFLVDWAVQRAKKAKQTEPRETQEGESIKQPV</sequence>
<comment type="caution">
    <text evidence="2">The sequence shown here is derived from an EMBL/GenBank/DDBJ whole genome shotgun (WGS) entry which is preliminary data.</text>
</comment>
<name>A0ABR5VFJ1_9CORY</name>
<organism evidence="2 3">
    <name type="scientific">Corynebacterium simulans</name>
    <dbReference type="NCBI Taxonomy" id="146827"/>
    <lineage>
        <taxon>Bacteria</taxon>
        <taxon>Bacillati</taxon>
        <taxon>Actinomycetota</taxon>
        <taxon>Actinomycetes</taxon>
        <taxon>Mycobacteriales</taxon>
        <taxon>Corynebacteriaceae</taxon>
        <taxon>Corynebacterium</taxon>
    </lineage>
</organism>
<keyword evidence="1" id="KW-0812">Transmembrane</keyword>